<feature type="transmembrane region" description="Helical" evidence="1">
    <location>
        <begin position="41"/>
        <end position="63"/>
    </location>
</feature>
<keyword evidence="1" id="KW-0472">Membrane</keyword>
<keyword evidence="1" id="KW-1133">Transmembrane helix</keyword>
<evidence type="ECO:0000313" key="3">
    <source>
        <dbReference type="Proteomes" id="UP000184121"/>
    </source>
</evidence>
<reference evidence="3" key="1">
    <citation type="submission" date="2016-11" db="EMBL/GenBank/DDBJ databases">
        <authorList>
            <person name="Varghese N."/>
            <person name="Submissions S."/>
        </authorList>
    </citation>
    <scope>NUCLEOTIDE SEQUENCE [LARGE SCALE GENOMIC DNA]</scope>
    <source>
        <strain evidence="3">DSM 1811</strain>
    </source>
</reference>
<dbReference type="Proteomes" id="UP000184121">
    <property type="component" value="Unassembled WGS sequence"/>
</dbReference>
<accession>A0A1M7CJQ2</accession>
<dbReference type="EMBL" id="FRBY01000002">
    <property type="protein sequence ID" value="SHL67450.1"/>
    <property type="molecule type" value="Genomic_DNA"/>
</dbReference>
<evidence type="ECO:0000256" key="1">
    <source>
        <dbReference type="SAM" id="Phobius"/>
    </source>
</evidence>
<dbReference type="STRING" id="29534.SAMN05444366_1158"/>
<gene>
    <name evidence="2" type="ORF">SAMN05444366_1158</name>
</gene>
<protein>
    <submittedName>
        <fullName evidence="2">Uncharacterized protein</fullName>
    </submittedName>
</protein>
<keyword evidence="3" id="KW-1185">Reference proteome</keyword>
<name>A0A1M7CJQ2_9FLAO</name>
<keyword evidence="1" id="KW-0812">Transmembrane</keyword>
<proteinExistence type="predicted"/>
<organism evidence="2 3">
    <name type="scientific">Flavobacterium saccharophilum</name>
    <dbReference type="NCBI Taxonomy" id="29534"/>
    <lineage>
        <taxon>Bacteria</taxon>
        <taxon>Pseudomonadati</taxon>
        <taxon>Bacteroidota</taxon>
        <taxon>Flavobacteriia</taxon>
        <taxon>Flavobacteriales</taxon>
        <taxon>Flavobacteriaceae</taxon>
        <taxon>Flavobacterium</taxon>
    </lineage>
</organism>
<evidence type="ECO:0000313" key="2">
    <source>
        <dbReference type="EMBL" id="SHL67450.1"/>
    </source>
</evidence>
<sequence length="64" mass="7620">MYNFFLNEQTSLSIYLKDEQKKIQIPKLLQELEFGFLSREFGIVILKFKAYLLHSAILSLFIFT</sequence>
<dbReference type="AlphaFoldDB" id="A0A1M7CJQ2"/>